<sequence length="100" mass="11446">MGELRLMGRTREGQAAIIVGKTLLQSAIELQLDWQYRCERGTCAQCRCLVEEGHLQLSEITDAEWDRMDEDELREGYRLACQAKVIDADTTVTAKFAPYY</sequence>
<dbReference type="InterPro" id="IPR006058">
    <property type="entry name" value="2Fe2S_fd_BS"/>
</dbReference>
<dbReference type="Pfam" id="PF00111">
    <property type="entry name" value="Fer2"/>
    <property type="match status" value="1"/>
</dbReference>
<name>A0A559IZ34_9BACL</name>
<organism evidence="2 3">
    <name type="scientific">Paenibacillus agilis</name>
    <dbReference type="NCBI Taxonomy" id="3020863"/>
    <lineage>
        <taxon>Bacteria</taxon>
        <taxon>Bacillati</taxon>
        <taxon>Bacillota</taxon>
        <taxon>Bacilli</taxon>
        <taxon>Bacillales</taxon>
        <taxon>Paenibacillaceae</taxon>
        <taxon>Paenibacillus</taxon>
    </lineage>
</organism>
<dbReference type="PROSITE" id="PS00197">
    <property type="entry name" value="2FE2S_FER_1"/>
    <property type="match status" value="1"/>
</dbReference>
<dbReference type="EMBL" id="VNJK01000001">
    <property type="protein sequence ID" value="TVX92873.1"/>
    <property type="molecule type" value="Genomic_DNA"/>
</dbReference>
<feature type="domain" description="2Fe-2S ferredoxin-type" evidence="1">
    <location>
        <begin position="2"/>
        <end position="98"/>
    </location>
</feature>
<dbReference type="InterPro" id="IPR012675">
    <property type="entry name" value="Beta-grasp_dom_sf"/>
</dbReference>
<dbReference type="InterPro" id="IPR001041">
    <property type="entry name" value="2Fe-2S_ferredoxin-type"/>
</dbReference>
<dbReference type="Gene3D" id="3.10.20.30">
    <property type="match status" value="1"/>
</dbReference>
<protein>
    <submittedName>
        <fullName evidence="2">(2Fe-2S)-binding protein</fullName>
    </submittedName>
</protein>
<evidence type="ECO:0000313" key="2">
    <source>
        <dbReference type="EMBL" id="TVX92873.1"/>
    </source>
</evidence>
<dbReference type="OrthoDB" id="9807864at2"/>
<comment type="caution">
    <text evidence="2">The sequence shown here is derived from an EMBL/GenBank/DDBJ whole genome shotgun (WGS) entry which is preliminary data.</text>
</comment>
<keyword evidence="3" id="KW-1185">Reference proteome</keyword>
<evidence type="ECO:0000259" key="1">
    <source>
        <dbReference type="PROSITE" id="PS51085"/>
    </source>
</evidence>
<reference evidence="2 3" key="1">
    <citation type="submission" date="2019-07" db="EMBL/GenBank/DDBJ databases">
        <authorList>
            <person name="Kim J."/>
        </authorList>
    </citation>
    <scope>NUCLEOTIDE SEQUENCE [LARGE SCALE GENOMIC DNA]</scope>
    <source>
        <strain evidence="2 3">N4</strain>
    </source>
</reference>
<evidence type="ECO:0000313" key="3">
    <source>
        <dbReference type="Proteomes" id="UP000318102"/>
    </source>
</evidence>
<dbReference type="CDD" id="cd00207">
    <property type="entry name" value="fer2"/>
    <property type="match status" value="1"/>
</dbReference>
<dbReference type="PROSITE" id="PS51085">
    <property type="entry name" value="2FE2S_FER_2"/>
    <property type="match status" value="1"/>
</dbReference>
<proteinExistence type="predicted"/>
<dbReference type="InterPro" id="IPR036010">
    <property type="entry name" value="2Fe-2S_ferredoxin-like_sf"/>
</dbReference>
<gene>
    <name evidence="2" type="ORF">FPZ44_07285</name>
</gene>
<dbReference type="AlphaFoldDB" id="A0A559IZ34"/>
<accession>A0A559IZ34</accession>
<dbReference type="SUPFAM" id="SSF54292">
    <property type="entry name" value="2Fe-2S ferredoxin-like"/>
    <property type="match status" value="1"/>
</dbReference>
<dbReference type="GO" id="GO:0051537">
    <property type="term" value="F:2 iron, 2 sulfur cluster binding"/>
    <property type="evidence" value="ECO:0007669"/>
    <property type="project" value="InterPro"/>
</dbReference>
<dbReference type="Proteomes" id="UP000318102">
    <property type="component" value="Unassembled WGS sequence"/>
</dbReference>